<dbReference type="InterPro" id="IPR002060">
    <property type="entry name" value="Squ/phyt_synthse"/>
</dbReference>
<dbReference type="EC" id="2.5.1.103" evidence="2"/>
<dbReference type="PROSITE" id="PS01045">
    <property type="entry name" value="SQUALEN_PHYTOEN_SYN_2"/>
    <property type="match status" value="1"/>
</dbReference>
<dbReference type="InterPro" id="IPR033904">
    <property type="entry name" value="Trans_IPPS_HH"/>
</dbReference>
<dbReference type="Proteomes" id="UP000309061">
    <property type="component" value="Chromosome"/>
</dbReference>
<dbReference type="SFLD" id="SFLDG01212">
    <property type="entry name" value="Phytoene_synthase_like"/>
    <property type="match status" value="1"/>
</dbReference>
<dbReference type="PANTHER" id="PTHR31480">
    <property type="entry name" value="BIFUNCTIONAL LYCOPENE CYCLASE/PHYTOENE SYNTHASE"/>
    <property type="match status" value="1"/>
</dbReference>
<dbReference type="GO" id="GO:0051996">
    <property type="term" value="F:squalene synthase [NAD(P)H] activity"/>
    <property type="evidence" value="ECO:0007669"/>
    <property type="project" value="InterPro"/>
</dbReference>
<dbReference type="CDD" id="cd00683">
    <property type="entry name" value="Trans_IPPS_HH"/>
    <property type="match status" value="1"/>
</dbReference>
<keyword evidence="3" id="KW-1185">Reference proteome</keyword>
<dbReference type="AlphaFoldDB" id="A0A6B8KK85"/>
<dbReference type="SUPFAM" id="SSF48576">
    <property type="entry name" value="Terpenoid synthases"/>
    <property type="match status" value="1"/>
</dbReference>
<dbReference type="InterPro" id="IPR017828">
    <property type="entry name" value="SQ_synth_HpnD-like"/>
</dbReference>
<dbReference type="GO" id="GO:0016117">
    <property type="term" value="P:carotenoid biosynthetic process"/>
    <property type="evidence" value="ECO:0007669"/>
    <property type="project" value="InterPro"/>
</dbReference>
<accession>A0A6B8KK85</accession>
<sequence>MSAIDNAAALDPQKKAEPAKKSSFYLAMRVLEPERREAMFAIYAFCRAVDDIADEDGDRADRRRQLDVWRADLDELYAGRVRQSCIQLAAPVRRYGLKREDFEAVIDGMQMDVDRDICAPDWATLDLYCDRVASAVGRLSIHAFGLAEASSPQLLEKARMLAHHLGRALQLTNILRDLDEDAERGRLYLPQEALAAAGMTDFSPKAVLAHPGLGAACAEVAAKAREHFKAAAGIIAASPAHAVKAPALMAAAYRSILDRLCARGFTAPREKVSASKLAVLAVFLRYILA</sequence>
<dbReference type="OrthoDB" id="9807580at2"/>
<dbReference type="Gene3D" id="1.10.600.10">
    <property type="entry name" value="Farnesyl Diphosphate Synthase"/>
    <property type="match status" value="1"/>
</dbReference>
<dbReference type="GO" id="GO:0004311">
    <property type="term" value="F:geranylgeranyl diphosphate synthase activity"/>
    <property type="evidence" value="ECO:0007669"/>
    <property type="project" value="InterPro"/>
</dbReference>
<organism evidence="2 3">
    <name type="scientific">Methylocystis heyeri</name>
    <dbReference type="NCBI Taxonomy" id="391905"/>
    <lineage>
        <taxon>Bacteria</taxon>
        <taxon>Pseudomonadati</taxon>
        <taxon>Pseudomonadota</taxon>
        <taxon>Alphaproteobacteria</taxon>
        <taxon>Hyphomicrobiales</taxon>
        <taxon>Methylocystaceae</taxon>
        <taxon>Methylocystis</taxon>
    </lineage>
</organism>
<reference evidence="2 3" key="1">
    <citation type="submission" date="2019-11" db="EMBL/GenBank/DDBJ databases">
        <title>The genome sequence of Methylocystis heyeri.</title>
        <authorList>
            <person name="Oshkin I.Y."/>
            <person name="Miroshnikov K."/>
            <person name="Dedysh S.N."/>
        </authorList>
    </citation>
    <scope>NUCLEOTIDE SEQUENCE [LARGE SCALE GENOMIC DNA]</scope>
    <source>
        <strain evidence="2 3">H2</strain>
    </source>
</reference>
<dbReference type="InterPro" id="IPR008949">
    <property type="entry name" value="Isoprenoid_synthase_dom_sf"/>
</dbReference>
<dbReference type="NCBIfam" id="TIGR03465">
    <property type="entry name" value="HpnD"/>
    <property type="match status" value="1"/>
</dbReference>
<evidence type="ECO:0000313" key="2">
    <source>
        <dbReference type="EMBL" id="QGM47050.1"/>
    </source>
</evidence>
<gene>
    <name evidence="2" type="primary">hpnD</name>
    <name evidence="2" type="ORF">H2LOC_015885</name>
</gene>
<dbReference type="SFLD" id="SFLDG01018">
    <property type="entry name" value="Squalene/Phytoene_Synthase_Lik"/>
    <property type="match status" value="1"/>
</dbReference>
<dbReference type="EMBL" id="CP046052">
    <property type="protein sequence ID" value="QGM47050.1"/>
    <property type="molecule type" value="Genomic_DNA"/>
</dbReference>
<dbReference type="RefSeq" id="WP_136497999.1">
    <property type="nucleotide sequence ID" value="NZ_CP046052.1"/>
</dbReference>
<keyword evidence="1 2" id="KW-0808">Transferase</keyword>
<dbReference type="Pfam" id="PF00494">
    <property type="entry name" value="SQS_PSY"/>
    <property type="match status" value="1"/>
</dbReference>
<dbReference type="InterPro" id="IPR019845">
    <property type="entry name" value="Squalene/phytoene_synthase_CS"/>
</dbReference>
<evidence type="ECO:0000256" key="1">
    <source>
        <dbReference type="ARBA" id="ARBA00022679"/>
    </source>
</evidence>
<proteinExistence type="predicted"/>
<evidence type="ECO:0000313" key="3">
    <source>
        <dbReference type="Proteomes" id="UP000309061"/>
    </source>
</evidence>
<dbReference type="SFLD" id="SFLDS00005">
    <property type="entry name" value="Isoprenoid_Synthase_Type_I"/>
    <property type="match status" value="1"/>
</dbReference>
<dbReference type="KEGG" id="mhey:H2LOC_015885"/>
<protein>
    <submittedName>
        <fullName evidence="2">Presqualene diphosphate synthase HpnD</fullName>
        <ecNumber evidence="2">2.5.1.103</ecNumber>
    </submittedName>
</protein>
<dbReference type="InterPro" id="IPR044843">
    <property type="entry name" value="Trans_IPPS_bact-type"/>
</dbReference>
<name>A0A6B8KK85_9HYPH</name>